<dbReference type="EMBL" id="CP009962">
    <property type="protein sequence ID" value="AIY44129.1"/>
    <property type="molecule type" value="Genomic_DNA"/>
</dbReference>
<evidence type="ECO:0000256" key="3">
    <source>
        <dbReference type="ARBA" id="ARBA00023125"/>
    </source>
</evidence>
<dbReference type="PANTHER" id="PTHR30126">
    <property type="entry name" value="HTH-TYPE TRANSCRIPTIONAL REGULATOR"/>
    <property type="match status" value="1"/>
</dbReference>
<dbReference type="OrthoDB" id="9803735at2"/>
<dbReference type="Pfam" id="PF03466">
    <property type="entry name" value="LysR_substrate"/>
    <property type="match status" value="1"/>
</dbReference>
<dbReference type="Gene3D" id="1.10.10.10">
    <property type="entry name" value="Winged helix-like DNA-binding domain superfamily/Winged helix DNA-binding domain"/>
    <property type="match status" value="1"/>
</dbReference>
<dbReference type="PANTHER" id="PTHR30126:SF40">
    <property type="entry name" value="HTH-TYPE TRANSCRIPTIONAL REGULATOR GLTR"/>
    <property type="match status" value="1"/>
</dbReference>
<accession>A0A0A1FKC9</accession>
<comment type="similarity">
    <text evidence="1">Belongs to the LysR transcriptional regulatory family.</text>
</comment>
<dbReference type="InterPro" id="IPR005119">
    <property type="entry name" value="LysR_subst-bd"/>
</dbReference>
<evidence type="ECO:0000313" key="6">
    <source>
        <dbReference type="EMBL" id="AIY44129.1"/>
    </source>
</evidence>
<dbReference type="PROSITE" id="PS50931">
    <property type="entry name" value="HTH_LYSR"/>
    <property type="match status" value="1"/>
</dbReference>
<dbReference type="PRINTS" id="PR00039">
    <property type="entry name" value="HTHLYSR"/>
</dbReference>
<keyword evidence="2" id="KW-0805">Transcription regulation</keyword>
<dbReference type="CDD" id="cd05466">
    <property type="entry name" value="PBP2_LTTR_substrate"/>
    <property type="match status" value="1"/>
</dbReference>
<reference evidence="7" key="1">
    <citation type="journal article" date="2014" name="Soil Biol. Biochem.">
        <title>Structure and function of bacterial communities in ageing soils: Insights from the Mendocino ecological staircase.</title>
        <authorList>
            <person name="Uroz S."/>
            <person name="Tech J.J."/>
            <person name="Sawaya N.A."/>
            <person name="Frey-Klett P."/>
            <person name="Leveau J.H.J."/>
        </authorList>
    </citation>
    <scope>NUCLEOTIDE SEQUENCE [LARGE SCALE GENOMIC DNA]</scope>
    <source>
        <strain evidence="7">Cal35</strain>
    </source>
</reference>
<dbReference type="RefSeq" id="WP_038494345.1">
    <property type="nucleotide sequence ID" value="NZ_CP009962.1"/>
</dbReference>
<dbReference type="InterPro" id="IPR036390">
    <property type="entry name" value="WH_DNA-bd_sf"/>
</dbReference>
<dbReference type="Proteomes" id="UP000030302">
    <property type="component" value="Chromosome"/>
</dbReference>
<dbReference type="SUPFAM" id="SSF46785">
    <property type="entry name" value="Winged helix' DNA-binding domain"/>
    <property type="match status" value="1"/>
</dbReference>
<organism evidence="6 7">
    <name type="scientific">Collimonas arenae</name>
    <dbReference type="NCBI Taxonomy" id="279058"/>
    <lineage>
        <taxon>Bacteria</taxon>
        <taxon>Pseudomonadati</taxon>
        <taxon>Pseudomonadota</taxon>
        <taxon>Betaproteobacteria</taxon>
        <taxon>Burkholderiales</taxon>
        <taxon>Oxalobacteraceae</taxon>
        <taxon>Collimonas</taxon>
    </lineage>
</organism>
<dbReference type="InterPro" id="IPR000847">
    <property type="entry name" value="LysR_HTH_N"/>
</dbReference>
<evidence type="ECO:0000256" key="4">
    <source>
        <dbReference type="ARBA" id="ARBA00023163"/>
    </source>
</evidence>
<feature type="domain" description="HTH lysR-type" evidence="5">
    <location>
        <begin position="1"/>
        <end position="58"/>
    </location>
</feature>
<dbReference type="Pfam" id="PF00126">
    <property type="entry name" value="HTH_1"/>
    <property type="match status" value="1"/>
</dbReference>
<evidence type="ECO:0000313" key="7">
    <source>
        <dbReference type="Proteomes" id="UP000030302"/>
    </source>
</evidence>
<evidence type="ECO:0000259" key="5">
    <source>
        <dbReference type="PROSITE" id="PS50931"/>
    </source>
</evidence>
<dbReference type="FunFam" id="1.10.10.10:FF:000001">
    <property type="entry name" value="LysR family transcriptional regulator"/>
    <property type="match status" value="1"/>
</dbReference>
<gene>
    <name evidence="6" type="ORF">LT85_4971</name>
</gene>
<dbReference type="STRING" id="279058.LT85_4971"/>
<dbReference type="Gene3D" id="3.40.190.290">
    <property type="match status" value="1"/>
</dbReference>
<dbReference type="KEGG" id="care:LT85_4971"/>
<keyword evidence="7" id="KW-1185">Reference proteome</keyword>
<keyword evidence="3" id="KW-0238">DNA-binding</keyword>
<evidence type="ECO:0000256" key="2">
    <source>
        <dbReference type="ARBA" id="ARBA00023015"/>
    </source>
</evidence>
<dbReference type="GO" id="GO:0000976">
    <property type="term" value="F:transcription cis-regulatory region binding"/>
    <property type="evidence" value="ECO:0007669"/>
    <property type="project" value="TreeGrafter"/>
</dbReference>
<protein>
    <submittedName>
        <fullName evidence="6">Transcriptional regulator</fullName>
    </submittedName>
</protein>
<dbReference type="HOGENOM" id="CLU_039613_6_1_4"/>
<name>A0A0A1FKC9_9BURK</name>
<proteinExistence type="inferred from homology"/>
<dbReference type="GO" id="GO:0003700">
    <property type="term" value="F:DNA-binding transcription factor activity"/>
    <property type="evidence" value="ECO:0007669"/>
    <property type="project" value="InterPro"/>
</dbReference>
<dbReference type="AlphaFoldDB" id="A0A0A1FKC9"/>
<dbReference type="InterPro" id="IPR036388">
    <property type="entry name" value="WH-like_DNA-bd_sf"/>
</dbReference>
<keyword evidence="4" id="KW-0804">Transcription</keyword>
<dbReference type="SUPFAM" id="SSF53850">
    <property type="entry name" value="Periplasmic binding protein-like II"/>
    <property type="match status" value="1"/>
</dbReference>
<evidence type="ECO:0000256" key="1">
    <source>
        <dbReference type="ARBA" id="ARBA00009437"/>
    </source>
</evidence>
<sequence>MDLTQLRAFVTVAREGNLTRAAELLHVTQPAVSLQIKSLQTSLNLQLFIRVPSGMALTDEGIKLLPFAERAIAVMSELRQQAASLHPGNSKILSGKLAIGTILDPEFIRLGAFLQRLVESYPQLSTQLQHSMSGDVLQQIKSGHLDVGYYLGTPNKSFHRLTLTQFTYCVLAPSGWKSRISGKDWPALAKLPWIWTPPESAHHRLLSKTFAQYKVIPNKVALVDQEPSMLDLVKSGVGLSLVRESIALREAHAHGLVISDTVNLSTELSFITLDKRKDEPVIAAVFAILKTIWKT</sequence>